<dbReference type="EMBL" id="CP000301">
    <property type="protein sequence ID" value="ABD86910.1"/>
    <property type="molecule type" value="Genomic_DNA"/>
</dbReference>
<proteinExistence type="predicted"/>
<evidence type="ECO:0000256" key="1">
    <source>
        <dbReference type="SAM" id="MobiDB-lite"/>
    </source>
</evidence>
<dbReference type="KEGG" id="rpc:RPC_1348"/>
<accession>Q219M6</accession>
<evidence type="ECO:0000313" key="2">
    <source>
        <dbReference type="EMBL" id="ABD86910.1"/>
    </source>
</evidence>
<dbReference type="AlphaFoldDB" id="Q219M6"/>
<organism evidence="2">
    <name type="scientific">Rhodopseudomonas palustris (strain BisB18)</name>
    <dbReference type="NCBI Taxonomy" id="316056"/>
    <lineage>
        <taxon>Bacteria</taxon>
        <taxon>Pseudomonadati</taxon>
        <taxon>Pseudomonadota</taxon>
        <taxon>Alphaproteobacteria</taxon>
        <taxon>Hyphomicrobiales</taxon>
        <taxon>Nitrobacteraceae</taxon>
        <taxon>Rhodopseudomonas</taxon>
    </lineage>
</organism>
<feature type="region of interest" description="Disordered" evidence="1">
    <location>
        <begin position="63"/>
        <end position="93"/>
    </location>
</feature>
<dbReference type="HOGENOM" id="CLU_2397665_0_0_5"/>
<sequence length="93" mass="10056">MTQGRGKFNRGLNAVTPGAAAPIAAMFVPAATLPGVAPIPCSLHRDAAKPAVGRRCARDQLATARVSRAQDPQRQARRARCQNYRFRPNRSAF</sequence>
<dbReference type="STRING" id="316056.RPC_1348"/>
<reference evidence="2" key="1">
    <citation type="submission" date="2006-03" db="EMBL/GenBank/DDBJ databases">
        <title>Complete sequence of Rhodopseudomonas palustris BisB18.</title>
        <authorList>
            <consortium name="US DOE Joint Genome Institute"/>
            <person name="Copeland A."/>
            <person name="Lucas S."/>
            <person name="Lapidus A."/>
            <person name="Barry K."/>
            <person name="Detter J.C."/>
            <person name="Glavina del Rio T."/>
            <person name="Hammon N."/>
            <person name="Israni S."/>
            <person name="Dalin E."/>
            <person name="Tice H."/>
            <person name="Pitluck S."/>
            <person name="Chain P."/>
            <person name="Malfatti S."/>
            <person name="Shin M."/>
            <person name="Vergez L."/>
            <person name="Schmutz J."/>
            <person name="Larimer F."/>
            <person name="Land M."/>
            <person name="Hauser L."/>
            <person name="Pelletier D.A."/>
            <person name="Kyrpides N."/>
            <person name="Anderson I."/>
            <person name="Oda Y."/>
            <person name="Harwood C.S."/>
            <person name="Richardson P."/>
        </authorList>
    </citation>
    <scope>NUCLEOTIDE SEQUENCE [LARGE SCALE GENOMIC DNA]</scope>
    <source>
        <strain evidence="2">BisB18</strain>
    </source>
</reference>
<gene>
    <name evidence="2" type="ordered locus">RPC_1348</name>
</gene>
<protein>
    <submittedName>
        <fullName evidence="2">Uncharacterized protein</fullName>
    </submittedName>
</protein>
<name>Q219M6_RHOPB</name>